<dbReference type="GO" id="GO:0009236">
    <property type="term" value="P:cobalamin biosynthetic process"/>
    <property type="evidence" value="ECO:0007669"/>
    <property type="project" value="InterPro"/>
</dbReference>
<dbReference type="PANTHER" id="PTHR46638">
    <property type="entry name" value="CORRINOID ADENOSYLTRANSFERASE"/>
    <property type="match status" value="1"/>
</dbReference>
<dbReference type="CDD" id="cd00561">
    <property type="entry name" value="CobA_ACA"/>
    <property type="match status" value="1"/>
</dbReference>
<gene>
    <name evidence="1" type="primary">cobO</name>
    <name evidence="1" type="ORF">EF807_02355</name>
</gene>
<name>A0A520KXW0_9EURY</name>
<reference evidence="1 2" key="1">
    <citation type="journal article" date="2019" name="Nat. Microbiol.">
        <title>Wide diversity of methane and short-chain alkane metabolisms in uncultured archaea.</title>
        <authorList>
            <person name="Borrel G."/>
            <person name="Adam P.S."/>
            <person name="McKay L.J."/>
            <person name="Chen L.X."/>
            <person name="Sierra-Garcia I.N."/>
            <person name="Sieber C.M."/>
            <person name="Letourneur Q."/>
            <person name="Ghozlane A."/>
            <person name="Andersen G.L."/>
            <person name="Li W.J."/>
            <person name="Hallam S.J."/>
            <person name="Muyzer G."/>
            <person name="de Oliveira V.M."/>
            <person name="Inskeep W.P."/>
            <person name="Banfield J.F."/>
            <person name="Gribaldo S."/>
        </authorList>
    </citation>
    <scope>NUCLEOTIDE SEQUENCE [LARGE SCALE GENOMIC DNA]</scope>
    <source>
        <strain evidence="1">NM1b</strain>
    </source>
</reference>
<dbReference type="EMBL" id="RXIL01000040">
    <property type="protein sequence ID" value="RZN71495.1"/>
    <property type="molecule type" value="Genomic_DNA"/>
</dbReference>
<dbReference type="Pfam" id="PF02572">
    <property type="entry name" value="CobA_CobO_BtuR"/>
    <property type="match status" value="1"/>
</dbReference>
<dbReference type="AlphaFoldDB" id="A0A520KXW0"/>
<dbReference type="NCBIfam" id="TIGR00708">
    <property type="entry name" value="cobA"/>
    <property type="match status" value="1"/>
</dbReference>
<evidence type="ECO:0000313" key="2">
    <source>
        <dbReference type="Proteomes" id="UP000320766"/>
    </source>
</evidence>
<accession>A0A520KXW0</accession>
<dbReference type="InterPro" id="IPR027417">
    <property type="entry name" value="P-loop_NTPase"/>
</dbReference>
<dbReference type="GO" id="GO:0005524">
    <property type="term" value="F:ATP binding"/>
    <property type="evidence" value="ECO:0007669"/>
    <property type="project" value="InterPro"/>
</dbReference>
<dbReference type="SUPFAM" id="SSF52540">
    <property type="entry name" value="P-loop containing nucleoside triphosphate hydrolases"/>
    <property type="match status" value="1"/>
</dbReference>
<dbReference type="EC" id="2.5.1.17" evidence="1"/>
<dbReference type="InterPro" id="IPR003724">
    <property type="entry name" value="CblAdoTrfase_CobA"/>
</dbReference>
<sequence>MDLSFWRHHLEGDRILKEDKKVLKEDKKESEKKGFIHVKTGDGQGKTTSALGMALRAVGHGLKVSMIQFMKGGDSRYGEINSSKLLKNFEIKQFGRASFVNKKNPDKIDIEFAQEGLKYAKRVVESGEYDLLILDEINVAIDYGLLSVEELLDVIEKKPEDLELVLTGRYAPKEIIDISDYVSEILDIKHPFKEGVLAREGIEY</sequence>
<dbReference type="NCBIfam" id="NF004637">
    <property type="entry name" value="PRK05986.1"/>
    <property type="match status" value="1"/>
</dbReference>
<dbReference type="GO" id="GO:0008817">
    <property type="term" value="F:corrinoid adenosyltransferase activity"/>
    <property type="evidence" value="ECO:0007669"/>
    <property type="project" value="UniProtKB-EC"/>
</dbReference>
<evidence type="ECO:0000313" key="1">
    <source>
        <dbReference type="EMBL" id="RZN71495.1"/>
    </source>
</evidence>
<comment type="caution">
    <text evidence="1">The sequence shown here is derived from an EMBL/GenBank/DDBJ whole genome shotgun (WGS) entry which is preliminary data.</text>
</comment>
<dbReference type="Proteomes" id="UP000320766">
    <property type="component" value="Unassembled WGS sequence"/>
</dbReference>
<organism evidence="1 2">
    <name type="scientific">Candidatus Methanolliviera hydrocarbonicum</name>
    <dbReference type="NCBI Taxonomy" id="2491085"/>
    <lineage>
        <taxon>Archaea</taxon>
        <taxon>Methanobacteriati</taxon>
        <taxon>Methanobacteriota</taxon>
        <taxon>Candidatus Methanoliparia</taxon>
        <taxon>Candidatus Methanoliparales</taxon>
        <taxon>Candidatus Methanollivieraceae</taxon>
        <taxon>Candidatus Methanolliviera</taxon>
    </lineage>
</organism>
<dbReference type="Gene3D" id="3.40.50.300">
    <property type="entry name" value="P-loop containing nucleotide triphosphate hydrolases"/>
    <property type="match status" value="1"/>
</dbReference>
<protein>
    <submittedName>
        <fullName evidence="1">Cob(I)yrinic acid a,c-diamide adenosyltransferase</fullName>
        <ecNumber evidence="1">2.5.1.17</ecNumber>
    </submittedName>
</protein>
<proteinExistence type="predicted"/>
<keyword evidence="1" id="KW-0808">Transferase</keyword>
<dbReference type="PIRSF" id="PIRSF015617">
    <property type="entry name" value="Adensltrnsf_CobA"/>
    <property type="match status" value="1"/>
</dbReference>
<dbReference type="PANTHER" id="PTHR46638:SF1">
    <property type="entry name" value="CORRINOID ADENOSYLTRANSFERASE"/>
    <property type="match status" value="1"/>
</dbReference>